<dbReference type="EMBL" id="OU893339">
    <property type="protein sequence ID" value="CAG9796000.1"/>
    <property type="molecule type" value="Genomic_DNA"/>
</dbReference>
<keyword evidence="3" id="KW-0732">Signal</keyword>
<proteinExistence type="inferred from homology"/>
<evidence type="ECO:0000256" key="1">
    <source>
        <dbReference type="ARBA" id="ARBA00008098"/>
    </source>
</evidence>
<evidence type="ECO:0000256" key="3">
    <source>
        <dbReference type="SAM" id="SignalP"/>
    </source>
</evidence>
<evidence type="ECO:0000313" key="5">
    <source>
        <dbReference type="Proteomes" id="UP001153714"/>
    </source>
</evidence>
<comment type="similarity">
    <text evidence="1">Belongs to the PBP/GOBP family.</text>
</comment>
<dbReference type="OrthoDB" id="7413278at2759"/>
<dbReference type="AlphaFoldDB" id="A0A9N9RG72"/>
<feature type="chain" id="PRO_5040171546" description="Pheromone binding protein" evidence="3">
    <location>
        <begin position="22"/>
        <end position="104"/>
    </location>
</feature>
<reference evidence="4" key="2">
    <citation type="submission" date="2022-10" db="EMBL/GenBank/DDBJ databases">
        <authorList>
            <consortium name="ENA_rothamsted_submissions"/>
            <consortium name="culmorum"/>
            <person name="King R."/>
        </authorList>
    </citation>
    <scope>NUCLEOTIDE SEQUENCE</scope>
</reference>
<dbReference type="SUPFAM" id="SSF47565">
    <property type="entry name" value="Insect pheromone/odorant-binding proteins"/>
    <property type="match status" value="1"/>
</dbReference>
<keyword evidence="2" id="KW-0813">Transport</keyword>
<evidence type="ECO:0008006" key="6">
    <source>
        <dbReference type="Google" id="ProtNLM"/>
    </source>
</evidence>
<name>A0A9N9RG72_9NEOP</name>
<evidence type="ECO:0000313" key="4">
    <source>
        <dbReference type="EMBL" id="CAG9796000.1"/>
    </source>
</evidence>
<dbReference type="InterPro" id="IPR036728">
    <property type="entry name" value="PBP_GOBP_sf"/>
</dbReference>
<accession>A0A9N9RG72</accession>
<dbReference type="SMART" id="SM00708">
    <property type="entry name" value="PhBP"/>
    <property type="match status" value="1"/>
</dbReference>
<reference evidence="4" key="1">
    <citation type="submission" date="2021-12" db="EMBL/GenBank/DDBJ databases">
        <authorList>
            <person name="King R."/>
        </authorList>
    </citation>
    <scope>NUCLEOTIDE SEQUENCE</scope>
</reference>
<dbReference type="InterPro" id="IPR006072">
    <property type="entry name" value="Odorant/phero-bd_Lep"/>
</dbReference>
<keyword evidence="5" id="KW-1185">Reference proteome</keyword>
<dbReference type="GO" id="GO:0005549">
    <property type="term" value="F:odorant binding"/>
    <property type="evidence" value="ECO:0007669"/>
    <property type="project" value="InterPro"/>
</dbReference>
<organism evidence="4 5">
    <name type="scientific">Diatraea saccharalis</name>
    <name type="common">sugarcane borer</name>
    <dbReference type="NCBI Taxonomy" id="40085"/>
    <lineage>
        <taxon>Eukaryota</taxon>
        <taxon>Metazoa</taxon>
        <taxon>Ecdysozoa</taxon>
        <taxon>Arthropoda</taxon>
        <taxon>Hexapoda</taxon>
        <taxon>Insecta</taxon>
        <taxon>Pterygota</taxon>
        <taxon>Neoptera</taxon>
        <taxon>Endopterygota</taxon>
        <taxon>Lepidoptera</taxon>
        <taxon>Glossata</taxon>
        <taxon>Ditrysia</taxon>
        <taxon>Pyraloidea</taxon>
        <taxon>Crambidae</taxon>
        <taxon>Crambinae</taxon>
        <taxon>Diatraea</taxon>
    </lineage>
</organism>
<dbReference type="InterPro" id="IPR006170">
    <property type="entry name" value="PBP/GOBP"/>
</dbReference>
<dbReference type="Pfam" id="PF01395">
    <property type="entry name" value="PBP_GOBP"/>
    <property type="match status" value="1"/>
</dbReference>
<dbReference type="PRINTS" id="PR00484">
    <property type="entry name" value="PBPGOBP"/>
</dbReference>
<gene>
    <name evidence="4" type="ORF">DIATSA_LOCUS13227</name>
</gene>
<dbReference type="Gene3D" id="1.10.238.20">
    <property type="entry name" value="Pheromone/general odorant binding protein domain"/>
    <property type="match status" value="1"/>
</dbReference>
<evidence type="ECO:0000256" key="2">
    <source>
        <dbReference type="ARBA" id="ARBA00022448"/>
    </source>
</evidence>
<feature type="signal peptide" evidence="3">
    <location>
        <begin position="1"/>
        <end position="21"/>
    </location>
</feature>
<protein>
    <recommendedName>
        <fullName evidence="6">Pheromone binding protein</fullName>
    </recommendedName>
</protein>
<sequence>MKLYVRILVLAVACFVINVDSSQEIMKNLSLNFGKALESCKKDLDLPDEVSADFANFWKDGYQLSNRLTGCAIMCMSKKLDLLDPEGKMHHGNTMEFAKKHGAG</sequence>
<dbReference type="Proteomes" id="UP001153714">
    <property type="component" value="Chromosome 8"/>
</dbReference>